<evidence type="ECO:0000313" key="2">
    <source>
        <dbReference type="Proteomes" id="UP001168877"/>
    </source>
</evidence>
<comment type="caution">
    <text evidence="1">The sequence shown here is derived from an EMBL/GenBank/DDBJ whole genome shotgun (WGS) entry which is preliminary data.</text>
</comment>
<keyword evidence="2" id="KW-1185">Reference proteome</keyword>
<dbReference type="Proteomes" id="UP001168877">
    <property type="component" value="Unassembled WGS sequence"/>
</dbReference>
<gene>
    <name evidence="1" type="ORF">LWI29_019404</name>
</gene>
<dbReference type="EMBL" id="JAUESC010000380">
    <property type="protein sequence ID" value="KAK0592453.1"/>
    <property type="molecule type" value="Genomic_DNA"/>
</dbReference>
<accession>A0AA39VVG2</accession>
<reference evidence="1" key="1">
    <citation type="journal article" date="2022" name="Plant J.">
        <title>Strategies of tolerance reflected in two North American maple genomes.</title>
        <authorList>
            <person name="McEvoy S.L."/>
            <person name="Sezen U.U."/>
            <person name="Trouern-Trend A."/>
            <person name="McMahon S.M."/>
            <person name="Schaberg P.G."/>
            <person name="Yang J."/>
            <person name="Wegrzyn J.L."/>
            <person name="Swenson N.G."/>
        </authorList>
    </citation>
    <scope>NUCLEOTIDE SEQUENCE</scope>
    <source>
        <strain evidence="1">NS2018</strain>
    </source>
</reference>
<dbReference type="PANTHER" id="PTHR47718:SF13">
    <property type="entry name" value="OS09G0290500 PROTEIN"/>
    <property type="match status" value="1"/>
</dbReference>
<evidence type="ECO:0008006" key="3">
    <source>
        <dbReference type="Google" id="ProtNLM"/>
    </source>
</evidence>
<reference evidence="1" key="2">
    <citation type="submission" date="2023-06" db="EMBL/GenBank/DDBJ databases">
        <authorList>
            <person name="Swenson N.G."/>
            <person name="Wegrzyn J.L."/>
            <person name="Mcevoy S.L."/>
        </authorList>
    </citation>
    <scope>NUCLEOTIDE SEQUENCE</scope>
    <source>
        <strain evidence="1">NS2018</strain>
        <tissue evidence="1">Leaf</tissue>
    </source>
</reference>
<proteinExistence type="predicted"/>
<sequence length="104" mass="11744">MHCDNSNFFYTVDIDEEGRLKNVLWVDARSRVAFKEFGDIVTFDTTYLTKRKWGKICPLLHLSDYGVVESGEMVDANNEPVLKVKSLTSGELMARAVKENIGGL</sequence>
<dbReference type="AlphaFoldDB" id="A0AA39VVG2"/>
<evidence type="ECO:0000313" key="1">
    <source>
        <dbReference type="EMBL" id="KAK0592453.1"/>
    </source>
</evidence>
<name>A0AA39VVG2_ACESA</name>
<dbReference type="PANTHER" id="PTHR47718">
    <property type="entry name" value="OS01G0519700 PROTEIN"/>
    <property type="match status" value="1"/>
</dbReference>
<protein>
    <recommendedName>
        <fullName evidence="3">Protein FAR1-RELATED SEQUENCE</fullName>
    </recommendedName>
</protein>
<organism evidence="1 2">
    <name type="scientific">Acer saccharum</name>
    <name type="common">Sugar maple</name>
    <dbReference type="NCBI Taxonomy" id="4024"/>
    <lineage>
        <taxon>Eukaryota</taxon>
        <taxon>Viridiplantae</taxon>
        <taxon>Streptophyta</taxon>
        <taxon>Embryophyta</taxon>
        <taxon>Tracheophyta</taxon>
        <taxon>Spermatophyta</taxon>
        <taxon>Magnoliopsida</taxon>
        <taxon>eudicotyledons</taxon>
        <taxon>Gunneridae</taxon>
        <taxon>Pentapetalae</taxon>
        <taxon>rosids</taxon>
        <taxon>malvids</taxon>
        <taxon>Sapindales</taxon>
        <taxon>Sapindaceae</taxon>
        <taxon>Hippocastanoideae</taxon>
        <taxon>Acereae</taxon>
        <taxon>Acer</taxon>
    </lineage>
</organism>